<dbReference type="Gene3D" id="3.30.565.10">
    <property type="entry name" value="Histidine kinase-like ATPase, C-terminal domain"/>
    <property type="match status" value="1"/>
</dbReference>
<keyword evidence="10" id="KW-0472">Membrane</keyword>
<evidence type="ECO:0000256" key="9">
    <source>
        <dbReference type="SAM" id="Coils"/>
    </source>
</evidence>
<dbReference type="PANTHER" id="PTHR24421">
    <property type="entry name" value="NITRATE/NITRITE SENSOR PROTEIN NARX-RELATED"/>
    <property type="match status" value="1"/>
</dbReference>
<feature type="transmembrane region" description="Helical" evidence="10">
    <location>
        <begin position="39"/>
        <end position="60"/>
    </location>
</feature>
<evidence type="ECO:0000256" key="6">
    <source>
        <dbReference type="ARBA" id="ARBA00022777"/>
    </source>
</evidence>
<reference evidence="12 13" key="1">
    <citation type="submission" date="2017-10" db="EMBL/GenBank/DDBJ databases">
        <title>Novel microbial diversity and functional potential in the marine mammal oral microbiome.</title>
        <authorList>
            <person name="Dudek N.K."/>
            <person name="Sun C.L."/>
            <person name="Burstein D."/>
            <person name="Kantor R.S."/>
            <person name="Aliaga Goltsman D.S."/>
            <person name="Bik E.M."/>
            <person name="Thomas B.C."/>
            <person name="Banfield J.F."/>
            <person name="Relman D.A."/>
        </authorList>
    </citation>
    <scope>NUCLEOTIDE SEQUENCE [LARGE SCALE GENOMIC DNA]</scope>
    <source>
        <strain evidence="12">DOLJORAL78_47_16</strain>
    </source>
</reference>
<comment type="caution">
    <text evidence="12">The sequence shown here is derived from an EMBL/GenBank/DDBJ whole genome shotgun (WGS) entry which is preliminary data.</text>
</comment>
<evidence type="ECO:0000256" key="4">
    <source>
        <dbReference type="ARBA" id="ARBA00022679"/>
    </source>
</evidence>
<dbReference type="Proteomes" id="UP000230821">
    <property type="component" value="Unassembled WGS sequence"/>
</dbReference>
<evidence type="ECO:0000256" key="8">
    <source>
        <dbReference type="ARBA" id="ARBA00023012"/>
    </source>
</evidence>
<evidence type="ECO:0000313" key="12">
    <source>
        <dbReference type="EMBL" id="PIE34035.1"/>
    </source>
</evidence>
<evidence type="ECO:0000256" key="2">
    <source>
        <dbReference type="ARBA" id="ARBA00012438"/>
    </source>
</evidence>
<dbReference type="InterPro" id="IPR003594">
    <property type="entry name" value="HATPase_dom"/>
</dbReference>
<dbReference type="GO" id="GO:0000155">
    <property type="term" value="F:phosphorelay sensor kinase activity"/>
    <property type="evidence" value="ECO:0007669"/>
    <property type="project" value="InterPro"/>
</dbReference>
<keyword evidence="10" id="KW-0812">Transmembrane</keyword>
<keyword evidence="3" id="KW-0597">Phosphoprotein</keyword>
<dbReference type="SMART" id="SM00387">
    <property type="entry name" value="HATPase_c"/>
    <property type="match status" value="1"/>
</dbReference>
<evidence type="ECO:0000256" key="1">
    <source>
        <dbReference type="ARBA" id="ARBA00000085"/>
    </source>
</evidence>
<evidence type="ECO:0000259" key="11">
    <source>
        <dbReference type="SMART" id="SM00387"/>
    </source>
</evidence>
<dbReference type="Pfam" id="PF02518">
    <property type="entry name" value="HATPase_c"/>
    <property type="match status" value="1"/>
</dbReference>
<accession>A0A2G6KEH0</accession>
<evidence type="ECO:0000256" key="5">
    <source>
        <dbReference type="ARBA" id="ARBA00022741"/>
    </source>
</evidence>
<dbReference type="GO" id="GO:0016020">
    <property type="term" value="C:membrane"/>
    <property type="evidence" value="ECO:0007669"/>
    <property type="project" value="InterPro"/>
</dbReference>
<dbReference type="GO" id="GO:0046983">
    <property type="term" value="F:protein dimerization activity"/>
    <property type="evidence" value="ECO:0007669"/>
    <property type="project" value="InterPro"/>
</dbReference>
<dbReference type="EC" id="2.7.13.3" evidence="2"/>
<evidence type="ECO:0000256" key="10">
    <source>
        <dbReference type="SAM" id="Phobius"/>
    </source>
</evidence>
<feature type="transmembrane region" description="Helical" evidence="10">
    <location>
        <begin position="69"/>
        <end position="86"/>
    </location>
</feature>
<gene>
    <name evidence="12" type="ORF">CSA56_08955</name>
</gene>
<dbReference type="InterPro" id="IPR011712">
    <property type="entry name" value="Sig_transdc_His_kin_sub3_dim/P"/>
</dbReference>
<keyword evidence="5" id="KW-0547">Nucleotide-binding</keyword>
<protein>
    <recommendedName>
        <fullName evidence="2">histidine kinase</fullName>
        <ecNumber evidence="2">2.7.13.3</ecNumber>
    </recommendedName>
</protein>
<dbReference type="SUPFAM" id="SSF55874">
    <property type="entry name" value="ATPase domain of HSP90 chaperone/DNA topoisomerase II/histidine kinase"/>
    <property type="match status" value="1"/>
</dbReference>
<dbReference type="PANTHER" id="PTHR24421:SF10">
    <property type="entry name" value="NITRATE_NITRITE SENSOR PROTEIN NARQ"/>
    <property type="match status" value="1"/>
</dbReference>
<evidence type="ECO:0000256" key="3">
    <source>
        <dbReference type="ARBA" id="ARBA00022553"/>
    </source>
</evidence>
<keyword evidence="10" id="KW-1133">Transmembrane helix</keyword>
<feature type="domain" description="Histidine kinase/HSP90-like ATPase" evidence="11">
    <location>
        <begin position="313"/>
        <end position="406"/>
    </location>
</feature>
<evidence type="ECO:0000256" key="7">
    <source>
        <dbReference type="ARBA" id="ARBA00022840"/>
    </source>
</evidence>
<dbReference type="AlphaFoldDB" id="A0A2G6KEH0"/>
<evidence type="ECO:0000313" key="13">
    <source>
        <dbReference type="Proteomes" id="UP000230821"/>
    </source>
</evidence>
<dbReference type="InterPro" id="IPR036890">
    <property type="entry name" value="HATPase_C_sf"/>
</dbReference>
<feature type="transmembrane region" description="Helical" evidence="10">
    <location>
        <begin position="145"/>
        <end position="166"/>
    </location>
</feature>
<comment type="catalytic activity">
    <reaction evidence="1">
        <text>ATP + protein L-histidine = ADP + protein N-phospho-L-histidine.</text>
        <dbReference type="EC" id="2.7.13.3"/>
    </reaction>
</comment>
<keyword evidence="6" id="KW-0418">Kinase</keyword>
<keyword evidence="8" id="KW-0902">Two-component regulatory system</keyword>
<organism evidence="12 13">
    <name type="scientific">candidate division KSB3 bacterium</name>
    <dbReference type="NCBI Taxonomy" id="2044937"/>
    <lineage>
        <taxon>Bacteria</taxon>
        <taxon>candidate division KSB3</taxon>
    </lineage>
</organism>
<sequence>MQAARFYYRIVSFAVIICHVFAGFQFWLKLPELDVPHVWFGQFYFLLAFSLICSLLLFVYKYTQITEKIIFAIQVLLFLLIGYAEGSYLGVEFTLLAALILETSAYFPLIQSIFVTLALTVITLLAQRTIVAWGIPLSSVSLHDLLLLGGYACILAVLANALHLAIQQLEGQIRSVERLEKAVSQLIETNIEFQQYAITASEQSAVHERKRISRDIHDTAVHTFINVIMLAETVIDSIEAQRENVLQILQQLITLAKEGVRDTRQALRELRAIDEASLKGLKAIQQLCKVFVESTGVQVNIAYGNLPWEFDKDIDLLLYRMIQEGLTNAFRHGKATRIDIHLWIFETDIQTELIVRIRDNGQGASHIEQGIGLQGMEERLQKVQGHLEAKNVPNGFEVSAWIPLHDRENFKQLNGK</sequence>
<dbReference type="EMBL" id="PDSK01000092">
    <property type="protein sequence ID" value="PIE34035.1"/>
    <property type="molecule type" value="Genomic_DNA"/>
</dbReference>
<proteinExistence type="predicted"/>
<keyword evidence="7" id="KW-0067">ATP-binding</keyword>
<feature type="transmembrane region" description="Helical" evidence="10">
    <location>
        <begin position="106"/>
        <end position="125"/>
    </location>
</feature>
<dbReference type="Pfam" id="PF07730">
    <property type="entry name" value="HisKA_3"/>
    <property type="match status" value="1"/>
</dbReference>
<name>A0A2G6KEH0_9BACT</name>
<dbReference type="InterPro" id="IPR050482">
    <property type="entry name" value="Sensor_HK_TwoCompSys"/>
</dbReference>
<feature type="coiled-coil region" evidence="9">
    <location>
        <begin position="159"/>
        <end position="189"/>
    </location>
</feature>
<dbReference type="CDD" id="cd16917">
    <property type="entry name" value="HATPase_UhpB-NarQ-NarX-like"/>
    <property type="match status" value="1"/>
</dbReference>
<dbReference type="Gene3D" id="1.20.5.1930">
    <property type="match status" value="1"/>
</dbReference>
<dbReference type="GO" id="GO:0005524">
    <property type="term" value="F:ATP binding"/>
    <property type="evidence" value="ECO:0007669"/>
    <property type="project" value="UniProtKB-KW"/>
</dbReference>
<keyword evidence="4" id="KW-0808">Transferase</keyword>
<keyword evidence="9" id="KW-0175">Coiled coil</keyword>
<feature type="transmembrane region" description="Helical" evidence="10">
    <location>
        <begin position="7"/>
        <end position="27"/>
    </location>
</feature>